<dbReference type="SMART" id="SM00710">
    <property type="entry name" value="PbH1"/>
    <property type="match status" value="7"/>
</dbReference>
<reference evidence="1 2" key="1">
    <citation type="journal article" date="2018" name="Nat. Biotechnol.">
        <title>A standardized bacterial taxonomy based on genome phylogeny substantially revises the tree of life.</title>
        <authorList>
            <person name="Parks D.H."/>
            <person name="Chuvochina M."/>
            <person name="Waite D.W."/>
            <person name="Rinke C."/>
            <person name="Skarshewski A."/>
            <person name="Chaumeil P.A."/>
            <person name="Hugenholtz P."/>
        </authorList>
    </citation>
    <scope>NUCLEOTIDE SEQUENCE [LARGE SCALE GENOMIC DNA]</scope>
    <source>
        <strain evidence="1">UBA9375</strain>
    </source>
</reference>
<dbReference type="InterPro" id="IPR012334">
    <property type="entry name" value="Pectin_lyas_fold"/>
</dbReference>
<sequence length="897" mass="93680">MISCSNFSKMPWQIRVYGRQQMLLTSWVESMRVAFEKSRKATLNPRRRLQLRSVPSSARQKVQRRIAIEQLEDRTLLTSLIINQLTAGLGVTLDNSVLDPDANGIANYDSIIFEDLTIDATTGSSVSIDLDNLTFNEPFSILFENVSINAAAGNGINIELSNMLVDTIAIDSSTITGGVGNAFNVDLTNVILNEFNIIDSTLSGQAGAGVTVAMSAATIEETSLRRSSIDGVSIDVADGSVLRHTTMADNTIAGSSGNDGVSVNIVDSIAEELRLTNNNSIEGVSISVDDTAAGGAALLTELFIHSNTITGNTAGAGISLELNNVDQFVSITGNSITGNSGDGIVFDQTDGDLSGEISDNNIANNFGNGINFTPSTTNPTPTGGAPGVPAYAGITGPTDSIDFAAPRNEVQLITFAGVPTGGTFTISYTGGNGVTQTTAGILATATASQVKAAMVAAFSDIGVGDILVNGNFQDGYEIEFVNAAGGVNINPLTVDVGGFNSTPATVTIFQDTSANIDEIQHIDVTGTPAFGTFQLNFLGNTLTQDYTQLNASDLQTALNFLANIYNDGTGNPFTGSPIQVTGDLVNGFDILFLDAGTMHDLDVPQVTLDASGLNLFVNVQVGPAELNPNKPAAQTITFQDVDGNIVTPSGGSFRLTFQTETTGDILIDPDPNVTAANIDAALQALFSATTKTGVEGDFIVSGDFTNGFVVEFNEIQHLSMLGSFDPTFGSFQLTFLGSTVTFAYTVSIPSAAGAQQIQNALNTIANNSGLGYTGSPVSVAVSGNGYDIIFLDSGTMANADVQQITVDASRMRFDVDVANLTQGNATTNERQTLDFADFQGSFPFTFALNGIDITNPPIGTSFTLTFQGETTQGIVIDTDPAVTAANIDAALEALTIA</sequence>
<dbReference type="AlphaFoldDB" id="A0A3D3QZB6"/>
<evidence type="ECO:0008006" key="3">
    <source>
        <dbReference type="Google" id="ProtNLM"/>
    </source>
</evidence>
<evidence type="ECO:0000313" key="1">
    <source>
        <dbReference type="EMBL" id="HCO21915.1"/>
    </source>
</evidence>
<proteinExistence type="predicted"/>
<dbReference type="InterPro" id="IPR011050">
    <property type="entry name" value="Pectin_lyase_fold/virulence"/>
</dbReference>
<comment type="caution">
    <text evidence="1">The sequence shown here is derived from an EMBL/GenBank/DDBJ whole genome shotgun (WGS) entry which is preliminary data.</text>
</comment>
<dbReference type="InterPro" id="IPR006626">
    <property type="entry name" value="PbH1"/>
</dbReference>
<dbReference type="Proteomes" id="UP000263642">
    <property type="component" value="Unassembled WGS sequence"/>
</dbReference>
<protein>
    <recommendedName>
        <fullName evidence="3">Right handed beta helix domain-containing protein</fullName>
    </recommendedName>
</protein>
<evidence type="ECO:0000313" key="2">
    <source>
        <dbReference type="Proteomes" id="UP000263642"/>
    </source>
</evidence>
<dbReference type="Gene3D" id="2.160.20.10">
    <property type="entry name" value="Single-stranded right-handed beta-helix, Pectin lyase-like"/>
    <property type="match status" value="1"/>
</dbReference>
<organism evidence="1 2">
    <name type="scientific">Gimesia maris</name>
    <dbReference type="NCBI Taxonomy" id="122"/>
    <lineage>
        <taxon>Bacteria</taxon>
        <taxon>Pseudomonadati</taxon>
        <taxon>Planctomycetota</taxon>
        <taxon>Planctomycetia</taxon>
        <taxon>Planctomycetales</taxon>
        <taxon>Planctomycetaceae</taxon>
        <taxon>Gimesia</taxon>
    </lineage>
</organism>
<dbReference type="EMBL" id="DQAY01000017">
    <property type="protein sequence ID" value="HCO21915.1"/>
    <property type="molecule type" value="Genomic_DNA"/>
</dbReference>
<accession>A0A3D3QZB6</accession>
<dbReference type="SUPFAM" id="SSF51126">
    <property type="entry name" value="Pectin lyase-like"/>
    <property type="match status" value="1"/>
</dbReference>
<feature type="non-terminal residue" evidence="1">
    <location>
        <position position="897"/>
    </location>
</feature>
<gene>
    <name evidence="1" type="ORF">DIT97_02140</name>
</gene>
<name>A0A3D3QZB6_9PLAN</name>